<dbReference type="PROSITE" id="PS00178">
    <property type="entry name" value="AA_TRNA_LIGASE_I"/>
    <property type="match status" value="1"/>
</dbReference>
<comment type="subunit">
    <text evidence="2 11">Monomer.</text>
</comment>
<dbReference type="InterPro" id="IPR009008">
    <property type="entry name" value="Val/Leu/Ile-tRNA-synth_edit"/>
</dbReference>
<feature type="domain" description="Methionyl/Valyl/Leucyl/Isoleucyl-tRNA synthetase anticodon-binding" evidence="13">
    <location>
        <begin position="604"/>
        <end position="743"/>
    </location>
</feature>
<comment type="function">
    <text evidence="11">Catalyzes the attachment of valine to tRNA(Val). As ValRS can inadvertently accommodate and process structurally similar amino acids such as threonine, to avoid such errors, it has a 'posttransfer' editing activity that hydrolyzes mischarged Thr-tRNA(Val) in a tRNA-dependent manner.</text>
</comment>
<dbReference type="Gene3D" id="1.10.730.10">
    <property type="entry name" value="Isoleucyl-tRNA Synthetase, Domain 1"/>
    <property type="match status" value="1"/>
</dbReference>
<evidence type="ECO:0000256" key="2">
    <source>
        <dbReference type="ARBA" id="ARBA00011245"/>
    </source>
</evidence>
<dbReference type="InterPro" id="IPR014729">
    <property type="entry name" value="Rossmann-like_a/b/a_fold"/>
</dbReference>
<dbReference type="InterPro" id="IPR033705">
    <property type="entry name" value="Anticodon_Ia_Val"/>
</dbReference>
<comment type="caution">
    <text evidence="15">The sequence shown here is derived from an EMBL/GenBank/DDBJ whole genome shotgun (WGS) entry which is preliminary data.</text>
</comment>
<keyword evidence="9 11" id="KW-0030">Aminoacyl-tRNA synthetase</keyword>
<dbReference type="NCBIfam" id="NF004349">
    <property type="entry name" value="PRK05729.1"/>
    <property type="match status" value="1"/>
</dbReference>
<feature type="short sequence motif" description="'KMSKS' region" evidence="11">
    <location>
        <begin position="523"/>
        <end position="527"/>
    </location>
</feature>
<dbReference type="EMBL" id="DTHG01000095">
    <property type="protein sequence ID" value="HGW92400.1"/>
    <property type="molecule type" value="Genomic_DNA"/>
</dbReference>
<dbReference type="Pfam" id="PF00133">
    <property type="entry name" value="tRNA-synt_1"/>
    <property type="match status" value="1"/>
</dbReference>
<dbReference type="SUPFAM" id="SSF50677">
    <property type="entry name" value="ValRS/IleRS/LeuRS editing domain"/>
    <property type="match status" value="1"/>
</dbReference>
<keyword evidence="3 11" id="KW-0963">Cytoplasm</keyword>
<feature type="binding site" evidence="11">
    <location>
        <position position="526"/>
    </location>
    <ligand>
        <name>ATP</name>
        <dbReference type="ChEBI" id="CHEBI:30616"/>
    </ligand>
</feature>
<dbReference type="InterPro" id="IPR001412">
    <property type="entry name" value="aa-tRNA-synth_I_CS"/>
</dbReference>
<dbReference type="GO" id="GO:0005524">
    <property type="term" value="F:ATP binding"/>
    <property type="evidence" value="ECO:0007669"/>
    <property type="project" value="UniProtKB-UniRule"/>
</dbReference>
<evidence type="ECO:0000256" key="9">
    <source>
        <dbReference type="ARBA" id="ARBA00023146"/>
    </source>
</evidence>
<dbReference type="SUPFAM" id="SSF46589">
    <property type="entry name" value="tRNA-binding arm"/>
    <property type="match status" value="1"/>
</dbReference>
<dbReference type="InterPro" id="IPR037118">
    <property type="entry name" value="Val-tRNA_synth_C_sf"/>
</dbReference>
<dbReference type="CDD" id="cd00817">
    <property type="entry name" value="ValRS_core"/>
    <property type="match status" value="1"/>
</dbReference>
<dbReference type="InterPro" id="IPR010978">
    <property type="entry name" value="tRNA-bd_arm"/>
</dbReference>
<dbReference type="AlphaFoldDB" id="A0A7C4YDK7"/>
<dbReference type="EC" id="6.1.1.9" evidence="11"/>
<dbReference type="Gene3D" id="3.40.50.620">
    <property type="entry name" value="HUPs"/>
    <property type="match status" value="2"/>
</dbReference>
<dbReference type="GO" id="GO:0004832">
    <property type="term" value="F:valine-tRNA ligase activity"/>
    <property type="evidence" value="ECO:0007669"/>
    <property type="project" value="UniProtKB-UniRule"/>
</dbReference>
<dbReference type="Pfam" id="PF10458">
    <property type="entry name" value="Val_tRNA-synt_C"/>
    <property type="match status" value="1"/>
</dbReference>
<evidence type="ECO:0000259" key="12">
    <source>
        <dbReference type="Pfam" id="PF00133"/>
    </source>
</evidence>
<dbReference type="GO" id="GO:0006438">
    <property type="term" value="P:valyl-tRNA aminoacylation"/>
    <property type="evidence" value="ECO:0007669"/>
    <property type="project" value="UniProtKB-UniRule"/>
</dbReference>
<dbReference type="CDD" id="cd07962">
    <property type="entry name" value="Anticodon_Ia_Val"/>
    <property type="match status" value="1"/>
</dbReference>
<dbReference type="FunFam" id="3.90.740.10:FF:000005">
    <property type="entry name" value="Valine--tRNA ligase, mitochondrial"/>
    <property type="match status" value="1"/>
</dbReference>
<evidence type="ECO:0000256" key="6">
    <source>
        <dbReference type="ARBA" id="ARBA00022840"/>
    </source>
</evidence>
<evidence type="ECO:0000256" key="1">
    <source>
        <dbReference type="ARBA" id="ARBA00004496"/>
    </source>
</evidence>
<name>A0A7C4YDK7_UNCW3</name>
<dbReference type="InterPro" id="IPR013155">
    <property type="entry name" value="M/V/L/I-tRNA-synth_anticd-bd"/>
</dbReference>
<evidence type="ECO:0000256" key="4">
    <source>
        <dbReference type="ARBA" id="ARBA00022598"/>
    </source>
</evidence>
<comment type="similarity">
    <text evidence="11">Belongs to the class-I aminoacyl-tRNA synthetase family. ValS type 1 subfamily.</text>
</comment>
<accession>A0A7C4YDK7</accession>
<evidence type="ECO:0000256" key="11">
    <source>
        <dbReference type="HAMAP-Rule" id="MF_02004"/>
    </source>
</evidence>
<evidence type="ECO:0000256" key="8">
    <source>
        <dbReference type="ARBA" id="ARBA00023054"/>
    </source>
</evidence>
<comment type="domain">
    <text evidence="11">ValRS has two distinct active sites: one for aminoacylation and one for editing. The misactivated threonine is translocated from the active site to the editing site.</text>
</comment>
<evidence type="ECO:0000259" key="13">
    <source>
        <dbReference type="Pfam" id="PF08264"/>
    </source>
</evidence>
<reference evidence="15" key="1">
    <citation type="journal article" date="2020" name="mSystems">
        <title>Genome- and Community-Level Interaction Insights into Carbon Utilization and Element Cycling Functions of Hydrothermarchaeota in Hydrothermal Sediment.</title>
        <authorList>
            <person name="Zhou Z."/>
            <person name="Liu Y."/>
            <person name="Xu W."/>
            <person name="Pan J."/>
            <person name="Luo Z.H."/>
            <person name="Li M."/>
        </authorList>
    </citation>
    <scope>NUCLEOTIDE SEQUENCE [LARGE SCALE GENOMIC DNA]</scope>
    <source>
        <strain evidence="15">SpSt-780</strain>
    </source>
</reference>
<keyword evidence="4 11" id="KW-0436">Ligase</keyword>
<dbReference type="PANTHER" id="PTHR11946:SF93">
    <property type="entry name" value="VALINE--TRNA LIGASE, CHLOROPLASTIC_MITOCHONDRIAL 2"/>
    <property type="match status" value="1"/>
</dbReference>
<sequence>MEDISKRYNPEEIEKKWNKYWEDNKIFVANVDSKKPKFSMVIPPPNVTGILTVGHVLNLTLQDIIIRTKKLQGYEVLWVPGTDHAGIATSSKVEGMLRKKNLTRYDVGRENFLKMCWEWTDEYHGKIVAQIKRLSLAVDWTRERFTLDEKYVDAVLEAFVRLYNEGYIYRDEYIVNYCPSCRTVISNEEVQDVEEKSFLWYIKYPLKKGDSLIVATTRPETMLGDTAVAVHPDDKRYKKYIGETVILPLVEREIPVIADDSIDMNFGTGVVKVTPAHDPLDFKIGKKHKLKFIIVIDEKGFINENGSNYKGLERFEARKKILEDLKSTGLLVKEEEYTHSVGHCKRCDTVVEPYLSKQWFVSMKELGLKAKKVVEKGKIKFYLPRWKKVYYHWIDNIIDWPISRQLWWGHRIPVYYCKDCGNIMVSKEKIEICSKCFSKNVYQDEDVLDTWFSSWLWPFATLGWPQKTKEIEKFYPTDVLVTGWDIIFLWVARMIIASLKFMNDIPFEKVYFNGMVRDEKRRKLSKSLGNSVDPMELIAKYGSDALRIGIILITPEGQDVIFTEKSIENGRNFLNKVWNAYRFIALNRKDSEPVIEGLSLSFTDRWIISKTMQNLMFVENALNDFRINDAARRIFEGFWSEFCDWYLEIVKSYLNDENDRKRVINVALWVLEHYIKILYPFAPCISEEIFNRIHNGKEFLYDSKWPIYEKHLIDEKIEEKFEILKEFVINVRNVRGDFNIKPNIILTCYVNGEQELIDLINEEAKWITNLCGIEPPKQGTLTGECAFFALKGIDVYIQLKGVVDFDIERERLSKELNKVEIELKRVSEQLKNKLFLEKAPEDVLNNMREKEKYFKEKVLKLKRLLKNIESNA</sequence>
<evidence type="ECO:0000313" key="15">
    <source>
        <dbReference type="EMBL" id="HGW92400.1"/>
    </source>
</evidence>
<dbReference type="GO" id="GO:0005829">
    <property type="term" value="C:cytosol"/>
    <property type="evidence" value="ECO:0007669"/>
    <property type="project" value="TreeGrafter"/>
</dbReference>
<evidence type="ECO:0000256" key="7">
    <source>
        <dbReference type="ARBA" id="ARBA00022917"/>
    </source>
</evidence>
<dbReference type="Gene3D" id="1.10.287.380">
    <property type="entry name" value="Valyl-tRNA synthetase, C-terminal domain"/>
    <property type="match status" value="1"/>
</dbReference>
<comment type="caution">
    <text evidence="11">Lacks conserved residue(s) required for the propagation of feature annotation.</text>
</comment>
<dbReference type="InterPro" id="IPR002303">
    <property type="entry name" value="Valyl-tRNA_ligase"/>
</dbReference>
<dbReference type="GO" id="GO:0002161">
    <property type="term" value="F:aminoacyl-tRNA deacylase activity"/>
    <property type="evidence" value="ECO:0007669"/>
    <property type="project" value="InterPro"/>
</dbReference>
<feature type="domain" description="Aminoacyl-tRNA synthetase class Ia" evidence="12">
    <location>
        <begin position="17"/>
        <end position="560"/>
    </location>
</feature>
<proteinExistence type="inferred from homology"/>
<dbReference type="SUPFAM" id="SSF52374">
    <property type="entry name" value="Nucleotidylyl transferase"/>
    <property type="match status" value="1"/>
</dbReference>
<keyword evidence="6 11" id="KW-0067">ATP-binding</keyword>
<gene>
    <name evidence="11" type="primary">valS</name>
    <name evidence="15" type="ORF">ENV67_07675</name>
</gene>
<evidence type="ECO:0000256" key="10">
    <source>
        <dbReference type="ARBA" id="ARBA00047552"/>
    </source>
</evidence>
<comment type="catalytic activity">
    <reaction evidence="10 11">
        <text>tRNA(Val) + L-valine + ATP = L-valyl-tRNA(Val) + AMP + diphosphate</text>
        <dbReference type="Rhea" id="RHEA:10704"/>
        <dbReference type="Rhea" id="RHEA-COMP:9672"/>
        <dbReference type="Rhea" id="RHEA-COMP:9708"/>
        <dbReference type="ChEBI" id="CHEBI:30616"/>
        <dbReference type="ChEBI" id="CHEBI:33019"/>
        <dbReference type="ChEBI" id="CHEBI:57762"/>
        <dbReference type="ChEBI" id="CHEBI:78442"/>
        <dbReference type="ChEBI" id="CHEBI:78537"/>
        <dbReference type="ChEBI" id="CHEBI:456215"/>
        <dbReference type="EC" id="6.1.1.9"/>
    </reaction>
</comment>
<feature type="coiled-coil region" evidence="11">
    <location>
        <begin position="802"/>
        <end position="829"/>
    </location>
</feature>
<protein>
    <recommendedName>
        <fullName evidence="11">Valine--tRNA ligase</fullName>
        <ecNumber evidence="11">6.1.1.9</ecNumber>
    </recommendedName>
    <alternativeName>
        <fullName evidence="11">Valyl-tRNA synthetase</fullName>
        <shortName evidence="11">ValRS</shortName>
    </alternativeName>
</protein>
<dbReference type="HAMAP" id="MF_02004">
    <property type="entry name" value="Val_tRNA_synth_type1"/>
    <property type="match status" value="1"/>
</dbReference>
<comment type="subcellular location">
    <subcellularLocation>
        <location evidence="1 11">Cytoplasm</location>
    </subcellularLocation>
</comment>
<dbReference type="FunFam" id="3.40.50.620:FF:000098">
    <property type="entry name" value="Valine--tRNA ligase"/>
    <property type="match status" value="1"/>
</dbReference>
<feature type="domain" description="Valyl-tRNA synthetase tRNA-binding arm" evidence="14">
    <location>
        <begin position="804"/>
        <end position="868"/>
    </location>
</feature>
<keyword evidence="8 11" id="KW-0175">Coiled coil</keyword>
<dbReference type="FunFam" id="3.40.50.620:FF:000032">
    <property type="entry name" value="Valine--tRNA ligase"/>
    <property type="match status" value="1"/>
</dbReference>
<dbReference type="NCBIfam" id="TIGR00422">
    <property type="entry name" value="valS"/>
    <property type="match status" value="1"/>
</dbReference>
<evidence type="ECO:0000256" key="3">
    <source>
        <dbReference type="ARBA" id="ARBA00022490"/>
    </source>
</evidence>
<dbReference type="Pfam" id="PF08264">
    <property type="entry name" value="Anticodon_1"/>
    <property type="match status" value="1"/>
</dbReference>
<organism evidence="15">
    <name type="scientific">candidate division WOR-3 bacterium</name>
    <dbReference type="NCBI Taxonomy" id="2052148"/>
    <lineage>
        <taxon>Bacteria</taxon>
        <taxon>Bacteria division WOR-3</taxon>
    </lineage>
</organism>
<evidence type="ECO:0000256" key="5">
    <source>
        <dbReference type="ARBA" id="ARBA00022741"/>
    </source>
</evidence>
<dbReference type="InterPro" id="IPR019499">
    <property type="entry name" value="Val-tRNA_synth_tRNA-bd"/>
</dbReference>
<dbReference type="PANTHER" id="PTHR11946">
    <property type="entry name" value="VALYL-TRNA SYNTHETASES"/>
    <property type="match status" value="1"/>
</dbReference>
<keyword evidence="5 11" id="KW-0547">Nucleotide-binding</keyword>
<dbReference type="SUPFAM" id="SSF47323">
    <property type="entry name" value="Anticodon-binding domain of a subclass of class I aminoacyl-tRNA synthetases"/>
    <property type="match status" value="1"/>
</dbReference>
<dbReference type="InterPro" id="IPR009080">
    <property type="entry name" value="tRNAsynth_Ia_anticodon-bd"/>
</dbReference>
<dbReference type="PRINTS" id="PR00986">
    <property type="entry name" value="TRNASYNTHVAL"/>
</dbReference>
<keyword evidence="7 11" id="KW-0648">Protein biosynthesis</keyword>
<dbReference type="InterPro" id="IPR002300">
    <property type="entry name" value="aa-tRNA-synth_Ia"/>
</dbReference>
<evidence type="ECO:0000259" key="14">
    <source>
        <dbReference type="Pfam" id="PF10458"/>
    </source>
</evidence>
<comment type="domain">
    <text evidence="11">The C-terminal coiled-coil domain is crucial for aminoacylation activity.</text>
</comment>